<dbReference type="Pfam" id="PF01041">
    <property type="entry name" value="DegT_DnrJ_EryC1"/>
    <property type="match status" value="1"/>
</dbReference>
<dbReference type="GO" id="GO:0008483">
    <property type="term" value="F:transaminase activity"/>
    <property type="evidence" value="ECO:0007669"/>
    <property type="project" value="UniProtKB-KW"/>
</dbReference>
<keyword evidence="3" id="KW-0808">Transferase</keyword>
<reference evidence="3" key="1">
    <citation type="submission" date="2022-10" db="EMBL/GenBank/DDBJ databases">
        <title>The complete genomes of actinobacterial strains from the NBC collection.</title>
        <authorList>
            <person name="Joergensen T.S."/>
            <person name="Alvarez Arevalo M."/>
            <person name="Sterndorff E.B."/>
            <person name="Faurdal D."/>
            <person name="Vuksanovic O."/>
            <person name="Mourched A.-S."/>
            <person name="Charusanti P."/>
            <person name="Shaw S."/>
            <person name="Blin K."/>
            <person name="Weber T."/>
        </authorList>
    </citation>
    <scope>NUCLEOTIDE SEQUENCE</scope>
    <source>
        <strain evidence="3">NBC_01482</strain>
    </source>
</reference>
<keyword evidence="3" id="KW-0032">Aminotransferase</keyword>
<dbReference type="RefSeq" id="WP_329406669.1">
    <property type="nucleotide sequence ID" value="NZ_CP109441.1"/>
</dbReference>
<dbReference type="InterPro" id="IPR000653">
    <property type="entry name" value="DegT/StrS_aminotransferase"/>
</dbReference>
<evidence type="ECO:0000256" key="2">
    <source>
        <dbReference type="RuleBase" id="RU004508"/>
    </source>
</evidence>
<gene>
    <name evidence="3" type="ORF">OG563_33090</name>
</gene>
<evidence type="ECO:0000313" key="4">
    <source>
        <dbReference type="Proteomes" id="UP001432062"/>
    </source>
</evidence>
<dbReference type="InterPro" id="IPR015424">
    <property type="entry name" value="PyrdxlP-dep_Trfase"/>
</dbReference>
<dbReference type="SUPFAM" id="SSF53383">
    <property type="entry name" value="PLP-dependent transferases"/>
    <property type="match status" value="1"/>
</dbReference>
<dbReference type="PANTHER" id="PTHR30244">
    <property type="entry name" value="TRANSAMINASE"/>
    <property type="match status" value="1"/>
</dbReference>
<dbReference type="Gene3D" id="3.40.640.10">
    <property type="entry name" value="Type I PLP-dependent aspartate aminotransferase-like (Major domain)"/>
    <property type="match status" value="1"/>
</dbReference>
<accession>A0ABZ1YP18</accession>
<dbReference type="InterPro" id="IPR015421">
    <property type="entry name" value="PyrdxlP-dep_Trfase_major"/>
</dbReference>
<organism evidence="3 4">
    <name type="scientific">Nocardia vinacea</name>
    <dbReference type="NCBI Taxonomy" id="96468"/>
    <lineage>
        <taxon>Bacteria</taxon>
        <taxon>Bacillati</taxon>
        <taxon>Actinomycetota</taxon>
        <taxon>Actinomycetes</taxon>
        <taxon>Mycobacteriales</taxon>
        <taxon>Nocardiaceae</taxon>
        <taxon>Nocardia</taxon>
    </lineage>
</organism>
<dbReference type="EMBL" id="CP109441">
    <property type="protein sequence ID" value="WUV44006.1"/>
    <property type="molecule type" value="Genomic_DNA"/>
</dbReference>
<dbReference type="Gene3D" id="3.90.1150.10">
    <property type="entry name" value="Aspartate Aminotransferase, domain 1"/>
    <property type="match status" value="1"/>
</dbReference>
<comment type="similarity">
    <text evidence="2">Belongs to the DegT/DnrJ/EryC1 family.</text>
</comment>
<dbReference type="PIRSF" id="PIRSF000390">
    <property type="entry name" value="PLP_StrS"/>
    <property type="match status" value="1"/>
</dbReference>
<keyword evidence="4" id="KW-1185">Reference proteome</keyword>
<comment type="cofactor">
    <cofactor evidence="1">
        <name>pyridoxal 5'-phosphate</name>
        <dbReference type="ChEBI" id="CHEBI:597326"/>
    </cofactor>
</comment>
<dbReference type="CDD" id="cd00616">
    <property type="entry name" value="AHBA_syn"/>
    <property type="match status" value="1"/>
</dbReference>
<evidence type="ECO:0000313" key="3">
    <source>
        <dbReference type="EMBL" id="WUV44006.1"/>
    </source>
</evidence>
<dbReference type="InterPro" id="IPR015422">
    <property type="entry name" value="PyrdxlP-dep_Trfase_small"/>
</dbReference>
<evidence type="ECO:0000256" key="1">
    <source>
        <dbReference type="ARBA" id="ARBA00001933"/>
    </source>
</evidence>
<sequence>MTTFDPRFVGRNAKPYLHGPEYAAVAEALRIGQWGHNTETDAFEAELAAFLGVPDVVAVSSCTAALHLALLLTGVGPGHEVIVPSQTFCATIQAILMSGAEPHFIDIDADTLCVDSATISGAINPRTRAVLPVFYGGRAVDLTAIQDNLDRREIAVIEDAAHAFGSRLGPVRVGATGALTCFSFGPIKSLTCGEGGALIPRNTDEADRARTLRLLGVSQSQAARIRTTSYDVDTAGWRYHLSAVHAAIGRVQLAHFDTIEIARRNLWRAYARELARLDRVTLVDIDVERTVPFNCVVRVLTGRDRVFEILRDRGIGVGVHYPPNHLQPAFARWSRPLPVTETTARQIMSLPFHPAMTEQDVTHVVSMLALALAESAPGQHL</sequence>
<proteinExistence type="inferred from homology"/>
<protein>
    <submittedName>
        <fullName evidence="3">DegT/DnrJ/EryC1/StrS family aminotransferase</fullName>
    </submittedName>
</protein>
<dbReference type="Proteomes" id="UP001432062">
    <property type="component" value="Chromosome"/>
</dbReference>
<dbReference type="PANTHER" id="PTHR30244:SF34">
    <property type="entry name" value="DTDP-4-AMINO-4,6-DIDEOXYGALACTOSE TRANSAMINASE"/>
    <property type="match status" value="1"/>
</dbReference>
<name>A0ABZ1YP18_9NOCA</name>
<keyword evidence="2" id="KW-0663">Pyridoxal phosphate</keyword>